<organism evidence="1 2">
    <name type="scientific">Micromonospora purpureochromogenes</name>
    <dbReference type="NCBI Taxonomy" id="47872"/>
    <lineage>
        <taxon>Bacteria</taxon>
        <taxon>Bacillati</taxon>
        <taxon>Actinomycetota</taxon>
        <taxon>Actinomycetes</taxon>
        <taxon>Micromonosporales</taxon>
        <taxon>Micromonosporaceae</taxon>
        <taxon>Micromonospora</taxon>
    </lineage>
</organism>
<evidence type="ECO:0000313" key="2">
    <source>
        <dbReference type="Proteomes" id="UP000198228"/>
    </source>
</evidence>
<name>A0A1C4ZRJ0_9ACTN</name>
<evidence type="ECO:0008006" key="3">
    <source>
        <dbReference type="Google" id="ProtNLM"/>
    </source>
</evidence>
<dbReference type="AlphaFoldDB" id="A0A1C4ZRJ0"/>
<proteinExistence type="predicted"/>
<dbReference type="Proteomes" id="UP000198228">
    <property type="component" value="Chromosome I"/>
</dbReference>
<dbReference type="RefSeq" id="WP_088963131.1">
    <property type="nucleotide sequence ID" value="NZ_LT607410.1"/>
</dbReference>
<dbReference type="EMBL" id="LT607410">
    <property type="protein sequence ID" value="SCF35512.1"/>
    <property type="molecule type" value="Genomic_DNA"/>
</dbReference>
<protein>
    <recommendedName>
        <fullName evidence="3">Excreted virulence factor EspC, type VII ESX diderm</fullName>
    </recommendedName>
</protein>
<evidence type="ECO:0000313" key="1">
    <source>
        <dbReference type="EMBL" id="SCF35512.1"/>
    </source>
</evidence>
<gene>
    <name evidence="1" type="ORF">GA0074696_4778</name>
</gene>
<sequence length="105" mass="11568">MNELNVITDAVRDEGGKWLKLSDQVAAIKSTAEQLHLDASAFFIGDANVLIHSVAYRDFHAFMIDILGGAVTEFEQIGGALRRIADEYDRADKVVALDLNKIYTA</sequence>
<accession>A0A1C4ZRJ0</accession>
<reference evidence="1 2" key="1">
    <citation type="submission" date="2016-06" db="EMBL/GenBank/DDBJ databases">
        <authorList>
            <person name="Kjaerup R.B."/>
            <person name="Dalgaard T.S."/>
            <person name="Juul-Madsen H.R."/>
        </authorList>
    </citation>
    <scope>NUCLEOTIDE SEQUENCE [LARGE SCALE GENOMIC DNA]</scope>
    <source>
        <strain evidence="1 2">DSM 43821</strain>
    </source>
</reference>